<dbReference type="InterPro" id="IPR011990">
    <property type="entry name" value="TPR-like_helical_dom_sf"/>
</dbReference>
<sequence>MAGVRNGKGADSPDKADTRPRAPAGPLRSREGAEGLDPVERHRQSASRLLREGHAARAFGEMVRASRALPMSPRLAAVLVAFSQLAGTEAAAIALLSSSLPSTRGDTRRAVRLQLARLLRRVGQKSRAIETLQSLVKEFPGDRRARRLIELLSGRAPSAPRPPRREGTPPGGFVVPPAPGAAGSPPIFSETLMFGATSWGEDEHTQENPAPPDARFSPRASSVDDRHGTPLETASPWARQEEEITSEASGLPFSTGDAPPSSPREDSEGAAFSHRRMTLDVTDDLPLDEDDAPAAPPPAALRSGAPVPWGQDDETGPSIPRLQRREQPEDPRLEAQLIARQAWRELAQFYLSRADATHELSVRAEALTRLAELLENELHDGVEAARVYGQIVALTGDKSALAEQVRLLSQRSDGDDWAVRRVLDEAVQRASTPEARASAFLARGERLLSTGEGALARADFEACLALAPQSLPALIGLARCVSEPERPGVAERLRAVLTTIARRAPLRAEGLRCLAELVSHPNGDARLAHWAWTEVLAENPGDAAAQEQLLELTRRLGDAEGLSRLLRASLAREPRGPVARKARLELVALQEAAGDQDAALAELRLAVRFEPGHKEAWLLLVERLIALGQNGEAAWALEHAATATEDDRERMGAWERLARFCRDVLGDAARAQVYANRADNLRTSLAEPRPLPPEPTRTASARLETTGARSPVLVPPPTAQADVSASAPTILEMPAVDLPLPPAKPAASTSRGRSAVTPPSAAPEPSAPAASADAPPASPWEAPPGKMDPVRRRAKGAPEPLPLAPASPDVTVTRALATPVARSTPASAESRPGAIERVRERPLDPAAYRDLSAFFQSRGDQARSTLMAEVSSALAGNREATVRFPRRPLTAEERAGLRHPGLRNPSGELLVAVGSALCRLFPTFGRAAGSSEPLRPDSGPGARAAMDALQAVARLLDVPLPDVYLSEDEGPPFSLVHPGSPRVLVGRLAVRQVLPEPELRFFAGRTLFCVGPDLLALRCLRKDQLLRAVAILGSVLREGSDFGPESRVVRDALHPRARERALGLLEAAQREFDATALAESARHSANRAGLVAGGGPGPALAALRQLKSSEAECIELVRFSASERYLPLRALGA</sequence>
<dbReference type="OrthoDB" id="5525310at2"/>
<gene>
    <name evidence="2" type="ORF">BON30_26050</name>
</gene>
<dbReference type="EMBL" id="MPIN01000007">
    <property type="protein sequence ID" value="OJH37659.1"/>
    <property type="molecule type" value="Genomic_DNA"/>
</dbReference>
<dbReference type="STRING" id="83449.BON30_26050"/>
<accession>A0A1L9B5W7</accession>
<evidence type="ECO:0000313" key="3">
    <source>
        <dbReference type="Proteomes" id="UP000182229"/>
    </source>
</evidence>
<comment type="caution">
    <text evidence="2">The sequence shown here is derived from an EMBL/GenBank/DDBJ whole genome shotgun (WGS) entry which is preliminary data.</text>
</comment>
<proteinExistence type="predicted"/>
<dbReference type="SUPFAM" id="SSF48452">
    <property type="entry name" value="TPR-like"/>
    <property type="match status" value="2"/>
</dbReference>
<feature type="region of interest" description="Disordered" evidence="1">
    <location>
        <begin position="736"/>
        <end position="808"/>
    </location>
</feature>
<reference evidence="3" key="1">
    <citation type="submission" date="2016-11" db="EMBL/GenBank/DDBJ databases">
        <authorList>
            <person name="Shukria A."/>
            <person name="Stevens D.C."/>
        </authorList>
    </citation>
    <scope>NUCLEOTIDE SEQUENCE [LARGE SCALE GENOMIC DNA]</scope>
    <source>
        <strain evidence="3">Cbfe23</strain>
    </source>
</reference>
<reference evidence="2 3" key="2">
    <citation type="submission" date="2016-12" db="EMBL/GenBank/DDBJ databases">
        <title>Draft Genome Sequence of Cystobacter ferrugineus Strain Cbfe23.</title>
        <authorList>
            <person name="Akbar S."/>
            <person name="Dowd S.E."/>
            <person name="Stevens D.C."/>
        </authorList>
    </citation>
    <scope>NUCLEOTIDE SEQUENCE [LARGE SCALE GENOMIC DNA]</scope>
    <source>
        <strain evidence="2 3">Cbfe23</strain>
    </source>
</reference>
<feature type="compositionally biased region" description="Basic and acidic residues" evidence="1">
    <location>
        <begin position="28"/>
        <end position="44"/>
    </location>
</feature>
<dbReference type="Gene3D" id="1.25.40.10">
    <property type="entry name" value="Tetratricopeptide repeat domain"/>
    <property type="match status" value="1"/>
</dbReference>
<protein>
    <recommendedName>
        <fullName evidence="4">Tetratricopeptide repeat protein</fullName>
    </recommendedName>
</protein>
<organism evidence="2 3">
    <name type="scientific">Cystobacter ferrugineus</name>
    <dbReference type="NCBI Taxonomy" id="83449"/>
    <lineage>
        <taxon>Bacteria</taxon>
        <taxon>Pseudomonadati</taxon>
        <taxon>Myxococcota</taxon>
        <taxon>Myxococcia</taxon>
        <taxon>Myxococcales</taxon>
        <taxon>Cystobacterineae</taxon>
        <taxon>Archangiaceae</taxon>
        <taxon>Cystobacter</taxon>
    </lineage>
</organism>
<keyword evidence="3" id="KW-1185">Reference proteome</keyword>
<feature type="region of interest" description="Disordered" evidence="1">
    <location>
        <begin position="284"/>
        <end position="330"/>
    </location>
</feature>
<feature type="compositionally biased region" description="Basic and acidic residues" evidence="1">
    <location>
        <begin position="11"/>
        <end position="20"/>
    </location>
</feature>
<evidence type="ECO:0008006" key="4">
    <source>
        <dbReference type="Google" id="ProtNLM"/>
    </source>
</evidence>
<dbReference type="RefSeq" id="WP_071901127.1">
    <property type="nucleotide sequence ID" value="NZ_MPIN01000007.1"/>
</dbReference>
<name>A0A1L9B5W7_9BACT</name>
<feature type="region of interest" description="Disordered" evidence="1">
    <location>
        <begin position="1"/>
        <end position="44"/>
    </location>
</feature>
<feature type="region of interest" description="Disordered" evidence="1">
    <location>
        <begin position="201"/>
        <end position="272"/>
    </location>
</feature>
<evidence type="ECO:0000256" key="1">
    <source>
        <dbReference type="SAM" id="MobiDB-lite"/>
    </source>
</evidence>
<dbReference type="Proteomes" id="UP000182229">
    <property type="component" value="Unassembled WGS sequence"/>
</dbReference>
<evidence type="ECO:0000313" key="2">
    <source>
        <dbReference type="EMBL" id="OJH37659.1"/>
    </source>
</evidence>
<feature type="region of interest" description="Disordered" evidence="1">
    <location>
        <begin position="151"/>
        <end position="188"/>
    </location>
</feature>
<feature type="compositionally biased region" description="Low complexity" evidence="1">
    <location>
        <begin position="171"/>
        <end position="186"/>
    </location>
</feature>
<dbReference type="AlphaFoldDB" id="A0A1L9B5W7"/>